<accession>A0A438IXQ5</accession>
<keyword evidence="5 8" id="KW-0378">Hydrolase</keyword>
<dbReference type="GO" id="GO:0004650">
    <property type="term" value="F:polygalacturonase activity"/>
    <property type="evidence" value="ECO:0007669"/>
    <property type="project" value="InterPro"/>
</dbReference>
<evidence type="ECO:0000256" key="8">
    <source>
        <dbReference type="RuleBase" id="RU361169"/>
    </source>
</evidence>
<keyword evidence="4" id="KW-0964">Secreted</keyword>
<dbReference type="GO" id="GO:0071555">
    <property type="term" value="P:cell wall organization"/>
    <property type="evidence" value="ECO:0007669"/>
    <property type="project" value="UniProtKB-KW"/>
</dbReference>
<keyword evidence="6 8" id="KW-0326">Glycosidase</keyword>
<feature type="chain" id="PRO_5019446704" evidence="9">
    <location>
        <begin position="30"/>
        <end position="477"/>
    </location>
</feature>
<comment type="subcellular location">
    <subcellularLocation>
        <location evidence="1">Secreted</location>
        <location evidence="1">Cell wall</location>
    </subcellularLocation>
</comment>
<protein>
    <submittedName>
        <fullName evidence="10">Polygalacturonase</fullName>
    </submittedName>
</protein>
<dbReference type="Proteomes" id="UP000288805">
    <property type="component" value="Unassembled WGS sequence"/>
</dbReference>
<dbReference type="SUPFAM" id="SSF51126">
    <property type="entry name" value="Pectin lyase-like"/>
    <property type="match status" value="1"/>
</dbReference>
<keyword evidence="3" id="KW-0134">Cell wall</keyword>
<gene>
    <name evidence="10" type="primary">VvCHDp000091_13</name>
    <name evidence="10" type="ORF">CK203_017547</name>
</gene>
<evidence type="ECO:0000256" key="6">
    <source>
        <dbReference type="ARBA" id="ARBA00023295"/>
    </source>
</evidence>
<comment type="caution">
    <text evidence="10">The sequence shown here is derived from an EMBL/GenBank/DDBJ whole genome shotgun (WGS) entry which is preliminary data.</text>
</comment>
<dbReference type="AlphaFoldDB" id="A0A438IXQ5"/>
<comment type="similarity">
    <text evidence="2 8">Belongs to the glycosyl hydrolase 28 family.</text>
</comment>
<dbReference type="SMART" id="SM00710">
    <property type="entry name" value="PbH1"/>
    <property type="match status" value="3"/>
</dbReference>
<reference evidence="10 11" key="1">
    <citation type="journal article" date="2018" name="PLoS Genet.">
        <title>Population sequencing reveals clonal diversity and ancestral inbreeding in the grapevine cultivar Chardonnay.</title>
        <authorList>
            <person name="Roach M.J."/>
            <person name="Johnson D.L."/>
            <person name="Bohlmann J."/>
            <person name="van Vuuren H.J."/>
            <person name="Jones S.J."/>
            <person name="Pretorius I.S."/>
            <person name="Schmidt S.A."/>
            <person name="Borneman A.R."/>
        </authorList>
    </citation>
    <scope>NUCLEOTIDE SEQUENCE [LARGE SCALE GENOMIC DNA]</scope>
    <source>
        <strain evidence="11">cv. Chardonnay</strain>
        <tissue evidence="10">Leaf</tissue>
    </source>
</reference>
<evidence type="ECO:0000256" key="9">
    <source>
        <dbReference type="SAM" id="SignalP"/>
    </source>
</evidence>
<evidence type="ECO:0000256" key="1">
    <source>
        <dbReference type="ARBA" id="ARBA00004191"/>
    </source>
</evidence>
<proteinExistence type="inferred from homology"/>
<keyword evidence="9" id="KW-0732">Signal</keyword>
<dbReference type="PANTHER" id="PTHR31375">
    <property type="match status" value="1"/>
</dbReference>
<dbReference type="InterPro" id="IPR006626">
    <property type="entry name" value="PbH1"/>
</dbReference>
<keyword evidence="7" id="KW-0961">Cell wall biogenesis/degradation</keyword>
<dbReference type="Pfam" id="PF00295">
    <property type="entry name" value="Glyco_hydro_28"/>
    <property type="match status" value="1"/>
</dbReference>
<evidence type="ECO:0000256" key="2">
    <source>
        <dbReference type="ARBA" id="ARBA00008834"/>
    </source>
</evidence>
<organism evidence="10 11">
    <name type="scientific">Vitis vinifera</name>
    <name type="common">Grape</name>
    <dbReference type="NCBI Taxonomy" id="29760"/>
    <lineage>
        <taxon>Eukaryota</taxon>
        <taxon>Viridiplantae</taxon>
        <taxon>Streptophyta</taxon>
        <taxon>Embryophyta</taxon>
        <taxon>Tracheophyta</taxon>
        <taxon>Spermatophyta</taxon>
        <taxon>Magnoliopsida</taxon>
        <taxon>eudicotyledons</taxon>
        <taxon>Gunneridae</taxon>
        <taxon>Pentapetalae</taxon>
        <taxon>rosids</taxon>
        <taxon>Vitales</taxon>
        <taxon>Vitaceae</taxon>
        <taxon>Viteae</taxon>
        <taxon>Vitis</taxon>
    </lineage>
</organism>
<dbReference type="InterPro" id="IPR012334">
    <property type="entry name" value="Pectin_lyas_fold"/>
</dbReference>
<evidence type="ECO:0000313" key="10">
    <source>
        <dbReference type="EMBL" id="RVX01492.1"/>
    </source>
</evidence>
<feature type="signal peptide" evidence="9">
    <location>
        <begin position="1"/>
        <end position="29"/>
    </location>
</feature>
<dbReference type="GO" id="GO:0005975">
    <property type="term" value="P:carbohydrate metabolic process"/>
    <property type="evidence" value="ECO:0007669"/>
    <property type="project" value="InterPro"/>
</dbReference>
<name>A0A438IXQ5_VITVI</name>
<dbReference type="InterPro" id="IPR000743">
    <property type="entry name" value="Glyco_hydro_28"/>
</dbReference>
<sequence>MSNNGVPNPIHYWLLSIQIFLFSSSALNARTAHGWGTKHQNPIKGGSHNLGHGSSSSSVYDSYQPYSPIFDVPSFGARGDGVSDDSKNRISFRWYTIASFFDSVILDLDIYDYDQAFQVTWSAACAVKNATIKIPSKFRLLISPITLQGPCEPGLVLQLIKVFDATSDRWMIVAPGGPRMWLKPELLQWINFKNLHDFVIQGRGTINGQGSAWWWITPRILQNQLTNRNSRYDDTMKPTAVRFYSSLNLTIRDIQIQNSPRCHLKFDNCAGVKVTNLSISSPGDSPNTDGIHLQNSQRVEVENSTISCGGLGKDGTLACVSNIVVQNSIMVDTLYGIRIKTWQGGVGSVKSVIFSDIEVSNVKVPIMIDQFYCEGGTCRNKTDAVSLTNITYNQINGTYATQAIHLACSDSIPCTNISMGNVLLTPSTTTKGLMQDLCWNSYGKSLATVFPPSLNCLETGNPLSKKASNFNRTHFTC</sequence>
<dbReference type="Gene3D" id="2.160.20.10">
    <property type="entry name" value="Single-stranded right-handed beta-helix, Pectin lyase-like"/>
    <property type="match status" value="1"/>
</dbReference>
<evidence type="ECO:0000313" key="11">
    <source>
        <dbReference type="Proteomes" id="UP000288805"/>
    </source>
</evidence>
<evidence type="ECO:0000256" key="3">
    <source>
        <dbReference type="ARBA" id="ARBA00022512"/>
    </source>
</evidence>
<evidence type="ECO:0000256" key="7">
    <source>
        <dbReference type="ARBA" id="ARBA00023316"/>
    </source>
</evidence>
<dbReference type="InterPro" id="IPR011050">
    <property type="entry name" value="Pectin_lyase_fold/virulence"/>
</dbReference>
<evidence type="ECO:0000256" key="5">
    <source>
        <dbReference type="ARBA" id="ARBA00022801"/>
    </source>
</evidence>
<dbReference type="EMBL" id="QGNW01000075">
    <property type="protein sequence ID" value="RVX01492.1"/>
    <property type="molecule type" value="Genomic_DNA"/>
</dbReference>
<evidence type="ECO:0000256" key="4">
    <source>
        <dbReference type="ARBA" id="ARBA00022525"/>
    </source>
</evidence>